<feature type="region of interest" description="Disordered" evidence="1">
    <location>
        <begin position="49"/>
        <end position="81"/>
    </location>
</feature>
<gene>
    <name evidence="2" type="ORF">HK097_007399</name>
</gene>
<accession>A0AAD5SJV9</accession>
<feature type="compositionally biased region" description="Basic and acidic residues" evidence="1">
    <location>
        <begin position="555"/>
        <end position="567"/>
    </location>
</feature>
<dbReference type="Proteomes" id="UP001212841">
    <property type="component" value="Unassembled WGS sequence"/>
</dbReference>
<dbReference type="AlphaFoldDB" id="A0AAD5SJV9"/>
<reference evidence="2" key="1">
    <citation type="submission" date="2020-05" db="EMBL/GenBank/DDBJ databases">
        <title>Phylogenomic resolution of chytrid fungi.</title>
        <authorList>
            <person name="Stajich J.E."/>
            <person name="Amses K."/>
            <person name="Simmons R."/>
            <person name="Seto K."/>
            <person name="Myers J."/>
            <person name="Bonds A."/>
            <person name="Quandt C.A."/>
            <person name="Barry K."/>
            <person name="Liu P."/>
            <person name="Grigoriev I."/>
            <person name="Longcore J.E."/>
            <person name="James T.Y."/>
        </authorList>
    </citation>
    <scope>NUCLEOTIDE SEQUENCE</scope>
    <source>
        <strain evidence="2">JEL0318</strain>
    </source>
</reference>
<sequence length="764" mass="83084">MLKAVEAIASLEPQTITTSPTATIINPTISDSDIAQWAQKCPIPLGAISKSHSGSVSMAEEDSWDDLEIPDDGLGHDVSMDHEGAMSLDDLDDIMDKADEHDGSSQFPRTHTSQNSSSGDVDNRGPRSIWEDLDLGHTPGLAPSEPGVDHFSLDETRSDAMVEDSTEEEDWDAEYETHSAPKSVIPSAQTQRWKEVAEFLRNNQNAPTSSPKPTAAMGGLVQNLSSKPSTPTAAPIETMDDDFDIPNEQTTLKLSDLSSRRAEDSRAPGGLDSDLASDWGDGIADEDRGGLANRRFLASPTPSSNASVIASESEDEKFDDIEFPAAMETLRFQTRQLFDSAPNPVFEEDEKEDPLEGLEISEAAISGVVGDIPSTSTSTQPTFQLKIPVSASSSPSRIPRRVTSQPTPSLSTNTSFTSLLEPQSPLQQRSSTRTASTSNLTPSITHLSKLSAQLIQSRSTGKDSSEKPPTLVRKPKSKRDFGDGTELDGFDDLPVNSSAESNVAPKRVATAQGSSSKALSTAKSGVASKGGNIKSSGVSYEDLSRKRPVRAFGMEARKGGEEGENRRPQASGPNLIRATVNNVNNLEKRAAGHKKRPKKKPTLIRNLNARDICKVVGSMTYNPDLQKWEGNEEALLDFDRATPVRPALITNKGGSKMPHTVGQMVFDPVKMCWIGNEEDVDVFAGVLSEEEMEKMSDMTDFNSHSDFELSKAEKEAIHISESAHKLFVGRWYPKAVTDSRSVMRDTSKAHLYEIRSLTQKRKHY</sequence>
<feature type="compositionally biased region" description="Basic and acidic residues" evidence="1">
    <location>
        <begin position="147"/>
        <end position="160"/>
    </location>
</feature>
<dbReference type="InterPro" id="IPR034586">
    <property type="entry name" value="Bfa1/Byr4"/>
</dbReference>
<dbReference type="GO" id="GO:0001100">
    <property type="term" value="P:negative regulation of exit from mitosis"/>
    <property type="evidence" value="ECO:0007669"/>
    <property type="project" value="InterPro"/>
</dbReference>
<feature type="compositionally biased region" description="Acidic residues" evidence="1">
    <location>
        <begin position="161"/>
        <end position="174"/>
    </location>
</feature>
<feature type="compositionally biased region" description="Polar residues" evidence="1">
    <location>
        <begin position="442"/>
        <end position="459"/>
    </location>
</feature>
<feature type="compositionally biased region" description="Low complexity" evidence="1">
    <location>
        <begin position="387"/>
        <end position="441"/>
    </location>
</feature>
<comment type="caution">
    <text evidence="2">The sequence shown here is derived from an EMBL/GenBank/DDBJ whole genome shotgun (WGS) entry which is preliminary data.</text>
</comment>
<proteinExistence type="predicted"/>
<feature type="compositionally biased region" description="Polar residues" evidence="1">
    <location>
        <begin position="300"/>
        <end position="310"/>
    </location>
</feature>
<feature type="region of interest" description="Disordered" evidence="1">
    <location>
        <begin position="371"/>
        <end position="577"/>
    </location>
</feature>
<organism evidence="2 3">
    <name type="scientific">Rhizophlyctis rosea</name>
    <dbReference type="NCBI Taxonomy" id="64517"/>
    <lineage>
        <taxon>Eukaryota</taxon>
        <taxon>Fungi</taxon>
        <taxon>Fungi incertae sedis</taxon>
        <taxon>Chytridiomycota</taxon>
        <taxon>Chytridiomycota incertae sedis</taxon>
        <taxon>Chytridiomycetes</taxon>
        <taxon>Rhizophlyctidales</taxon>
        <taxon>Rhizophlyctidaceae</taxon>
        <taxon>Rhizophlyctis</taxon>
    </lineage>
</organism>
<dbReference type="GO" id="GO:0005096">
    <property type="term" value="F:GTPase activator activity"/>
    <property type="evidence" value="ECO:0007669"/>
    <property type="project" value="InterPro"/>
</dbReference>
<feature type="compositionally biased region" description="Acidic residues" evidence="1">
    <location>
        <begin position="59"/>
        <end position="71"/>
    </location>
</feature>
<dbReference type="PANTHER" id="PTHR35140">
    <property type="entry name" value="MITOTIC CHECK POINT PROTEIN BFA1"/>
    <property type="match status" value="1"/>
</dbReference>
<feature type="compositionally biased region" description="Polar residues" evidence="1">
    <location>
        <begin position="203"/>
        <end position="212"/>
    </location>
</feature>
<dbReference type="GO" id="GO:1990334">
    <property type="term" value="C:Bfa1-Bub2 complex"/>
    <property type="evidence" value="ECO:0007669"/>
    <property type="project" value="InterPro"/>
</dbReference>
<feature type="region of interest" description="Disordered" evidence="1">
    <location>
        <begin position="203"/>
        <end position="282"/>
    </location>
</feature>
<dbReference type="GO" id="GO:0044732">
    <property type="term" value="C:mitotic spindle pole body"/>
    <property type="evidence" value="ECO:0007669"/>
    <property type="project" value="TreeGrafter"/>
</dbReference>
<feature type="compositionally biased region" description="Polar residues" evidence="1">
    <location>
        <begin position="511"/>
        <end position="523"/>
    </location>
</feature>
<feature type="compositionally biased region" description="Polar residues" evidence="1">
    <location>
        <begin position="247"/>
        <end position="257"/>
    </location>
</feature>
<feature type="region of interest" description="Disordered" evidence="1">
    <location>
        <begin position="294"/>
        <end position="315"/>
    </location>
</feature>
<keyword evidence="3" id="KW-1185">Reference proteome</keyword>
<evidence type="ECO:0000256" key="1">
    <source>
        <dbReference type="SAM" id="MobiDB-lite"/>
    </source>
</evidence>
<protein>
    <recommendedName>
        <fullName evidence="4">Protein byr4</fullName>
    </recommendedName>
</protein>
<feature type="region of interest" description="Disordered" evidence="1">
    <location>
        <begin position="96"/>
        <end position="188"/>
    </location>
</feature>
<feature type="compositionally biased region" description="Polar residues" evidence="1">
    <location>
        <begin position="222"/>
        <end position="232"/>
    </location>
</feature>
<name>A0AAD5SJV9_9FUNG</name>
<dbReference type="PANTHER" id="PTHR35140:SF1">
    <property type="entry name" value="MITOTIC CHECK POINT PROTEIN BFA1"/>
    <property type="match status" value="1"/>
</dbReference>
<evidence type="ECO:0000313" key="2">
    <source>
        <dbReference type="EMBL" id="KAJ3056299.1"/>
    </source>
</evidence>
<feature type="compositionally biased region" description="Polar residues" evidence="1">
    <location>
        <begin position="104"/>
        <end position="120"/>
    </location>
</feature>
<dbReference type="EMBL" id="JADGJD010000038">
    <property type="protein sequence ID" value="KAJ3056299.1"/>
    <property type="molecule type" value="Genomic_DNA"/>
</dbReference>
<evidence type="ECO:0000313" key="3">
    <source>
        <dbReference type="Proteomes" id="UP001212841"/>
    </source>
</evidence>
<evidence type="ECO:0008006" key="4">
    <source>
        <dbReference type="Google" id="ProtNLM"/>
    </source>
</evidence>